<accession>A0A392SSP4</accession>
<feature type="non-terminal residue" evidence="1">
    <location>
        <position position="1"/>
    </location>
</feature>
<reference evidence="1 2" key="1">
    <citation type="journal article" date="2018" name="Front. Plant Sci.">
        <title>Red Clover (Trifolium pratense) and Zigzag Clover (T. medium) - A Picture of Genomic Similarities and Differences.</title>
        <authorList>
            <person name="Dluhosova J."/>
            <person name="Istvanek J."/>
            <person name="Nedelnik J."/>
            <person name="Repkova J."/>
        </authorList>
    </citation>
    <scope>NUCLEOTIDE SEQUENCE [LARGE SCALE GENOMIC DNA]</scope>
    <source>
        <strain evidence="2">cv. 10/8</strain>
        <tissue evidence="1">Leaf</tissue>
    </source>
</reference>
<evidence type="ECO:0000313" key="1">
    <source>
        <dbReference type="EMBL" id="MCI51065.1"/>
    </source>
</evidence>
<evidence type="ECO:0000313" key="2">
    <source>
        <dbReference type="Proteomes" id="UP000265520"/>
    </source>
</evidence>
<dbReference type="AlphaFoldDB" id="A0A392SSP4"/>
<proteinExistence type="predicted"/>
<keyword evidence="2" id="KW-1185">Reference proteome</keyword>
<sequence>RMRTITPEERRKFLARAHQ</sequence>
<protein>
    <submittedName>
        <fullName evidence="1">Uncharacterized protein</fullName>
    </submittedName>
</protein>
<name>A0A392SSP4_9FABA</name>
<dbReference type="Proteomes" id="UP000265520">
    <property type="component" value="Unassembled WGS sequence"/>
</dbReference>
<organism evidence="1 2">
    <name type="scientific">Trifolium medium</name>
    <dbReference type="NCBI Taxonomy" id="97028"/>
    <lineage>
        <taxon>Eukaryota</taxon>
        <taxon>Viridiplantae</taxon>
        <taxon>Streptophyta</taxon>
        <taxon>Embryophyta</taxon>
        <taxon>Tracheophyta</taxon>
        <taxon>Spermatophyta</taxon>
        <taxon>Magnoliopsida</taxon>
        <taxon>eudicotyledons</taxon>
        <taxon>Gunneridae</taxon>
        <taxon>Pentapetalae</taxon>
        <taxon>rosids</taxon>
        <taxon>fabids</taxon>
        <taxon>Fabales</taxon>
        <taxon>Fabaceae</taxon>
        <taxon>Papilionoideae</taxon>
        <taxon>50 kb inversion clade</taxon>
        <taxon>NPAAA clade</taxon>
        <taxon>Hologalegina</taxon>
        <taxon>IRL clade</taxon>
        <taxon>Trifolieae</taxon>
        <taxon>Trifolium</taxon>
    </lineage>
</organism>
<comment type="caution">
    <text evidence="1">The sequence shown here is derived from an EMBL/GenBank/DDBJ whole genome shotgun (WGS) entry which is preliminary data.</text>
</comment>
<dbReference type="EMBL" id="LXQA010426250">
    <property type="protein sequence ID" value="MCI51065.1"/>
    <property type="molecule type" value="Genomic_DNA"/>
</dbReference>